<dbReference type="PANTHER" id="PTHR13832:SF792">
    <property type="entry name" value="GM14286P"/>
    <property type="match status" value="1"/>
</dbReference>
<dbReference type="InterPro" id="IPR001932">
    <property type="entry name" value="PPM-type_phosphatase-like_dom"/>
</dbReference>
<evidence type="ECO:0000313" key="3">
    <source>
        <dbReference type="Proteomes" id="UP000054144"/>
    </source>
</evidence>
<keyword evidence="3" id="KW-1185">Reference proteome</keyword>
<feature type="domain" description="PPM-type phosphatase" evidence="1">
    <location>
        <begin position="71"/>
        <end position="427"/>
    </location>
</feature>
<reference evidence="2 3" key="1">
    <citation type="journal article" date="2015" name="Fungal Genet. Biol.">
        <title>Evolution of novel wood decay mechanisms in Agaricales revealed by the genome sequences of Fistulina hepatica and Cylindrobasidium torrendii.</title>
        <authorList>
            <person name="Floudas D."/>
            <person name="Held B.W."/>
            <person name="Riley R."/>
            <person name="Nagy L.G."/>
            <person name="Koehler G."/>
            <person name="Ransdell A.S."/>
            <person name="Younus H."/>
            <person name="Chow J."/>
            <person name="Chiniquy J."/>
            <person name="Lipzen A."/>
            <person name="Tritt A."/>
            <person name="Sun H."/>
            <person name="Haridas S."/>
            <person name="LaButti K."/>
            <person name="Ohm R.A."/>
            <person name="Kues U."/>
            <person name="Blanchette R.A."/>
            <person name="Grigoriev I.V."/>
            <person name="Minto R.E."/>
            <person name="Hibbett D.S."/>
        </authorList>
    </citation>
    <scope>NUCLEOTIDE SEQUENCE [LARGE SCALE GENOMIC DNA]</scope>
    <source>
        <strain evidence="2 3">ATCC 64428</strain>
    </source>
</reference>
<dbReference type="OrthoDB" id="420076at2759"/>
<dbReference type="PROSITE" id="PS51746">
    <property type="entry name" value="PPM_2"/>
    <property type="match status" value="1"/>
</dbReference>
<dbReference type="InterPro" id="IPR036457">
    <property type="entry name" value="PPM-type-like_dom_sf"/>
</dbReference>
<protein>
    <submittedName>
        <fullName evidence="2">Protein serine/threonine phosphatase 2C</fullName>
    </submittedName>
</protein>
<evidence type="ECO:0000259" key="1">
    <source>
        <dbReference type="PROSITE" id="PS51746"/>
    </source>
</evidence>
<dbReference type="AlphaFoldDB" id="A0A0D7AH58"/>
<dbReference type="Gene3D" id="3.60.40.10">
    <property type="entry name" value="PPM-type phosphatase domain"/>
    <property type="match status" value="1"/>
</dbReference>
<proteinExistence type="predicted"/>
<dbReference type="SMART" id="SM00332">
    <property type="entry name" value="PP2Cc"/>
    <property type="match status" value="1"/>
</dbReference>
<dbReference type="Pfam" id="PF00481">
    <property type="entry name" value="PP2C"/>
    <property type="match status" value="1"/>
</dbReference>
<dbReference type="InterPro" id="IPR015655">
    <property type="entry name" value="PP2C"/>
</dbReference>
<organism evidence="2 3">
    <name type="scientific">Fistulina hepatica ATCC 64428</name>
    <dbReference type="NCBI Taxonomy" id="1128425"/>
    <lineage>
        <taxon>Eukaryota</taxon>
        <taxon>Fungi</taxon>
        <taxon>Dikarya</taxon>
        <taxon>Basidiomycota</taxon>
        <taxon>Agaricomycotina</taxon>
        <taxon>Agaricomycetes</taxon>
        <taxon>Agaricomycetidae</taxon>
        <taxon>Agaricales</taxon>
        <taxon>Fistulinaceae</taxon>
        <taxon>Fistulina</taxon>
    </lineage>
</organism>
<name>A0A0D7AH58_9AGAR</name>
<dbReference type="EMBL" id="KN881676">
    <property type="protein sequence ID" value="KIY50183.1"/>
    <property type="molecule type" value="Genomic_DNA"/>
</dbReference>
<dbReference type="SUPFAM" id="SSF81606">
    <property type="entry name" value="PP2C-like"/>
    <property type="match status" value="1"/>
</dbReference>
<gene>
    <name evidence="2" type="ORF">FISHEDRAFT_39873</name>
</gene>
<sequence>MPYPPTISIPAATSSDHAQALREVSNFATTDMGRPGAGPWTYRNISPTRIMGELTDMSDTQTTNHGVNAVSFQPCSPSIHQNQDRYIAESWDLADGTWLFNSVLDGHLNNSTVDFVQRVLPRNIRHALQSVVSSSLNSLHPSQISQMLRNCIASTDDILAEDLYQRLAPDAASLSYLTDSDIRRILQADPSAFSAAARCLGGTTVVLSLTDPLRRNLWIANLGGMPSSFETHEVLCSRSRTGAWTGRHINEHHNAGINAAEAQRVHLAHPGEIQALQDGRILGFLEPTRALGDLWLKNPFMLRVLSNMNQDWISPSSAMEYKARMRTPPYVSNVADVHHLQPPNSACLLILASDGLSSTEAYEDCSLNTAATRWARAAGAGLSSPNVAVCVLRDALGGEDIQQVSRNMTVEMDERWMDDITIIVQHL</sequence>
<evidence type="ECO:0000313" key="2">
    <source>
        <dbReference type="EMBL" id="KIY50183.1"/>
    </source>
</evidence>
<dbReference type="GO" id="GO:0004722">
    <property type="term" value="F:protein serine/threonine phosphatase activity"/>
    <property type="evidence" value="ECO:0007669"/>
    <property type="project" value="InterPro"/>
</dbReference>
<accession>A0A0D7AH58</accession>
<dbReference type="PANTHER" id="PTHR13832">
    <property type="entry name" value="PROTEIN PHOSPHATASE 2C"/>
    <property type="match status" value="1"/>
</dbReference>
<dbReference type="Proteomes" id="UP000054144">
    <property type="component" value="Unassembled WGS sequence"/>
</dbReference>